<comment type="similarity">
    <text evidence="1">Belongs to the ABC transporter superfamily.</text>
</comment>
<evidence type="ECO:0000313" key="7">
    <source>
        <dbReference type="Proteomes" id="UP000182237"/>
    </source>
</evidence>
<dbReference type="Gene3D" id="3.40.50.300">
    <property type="entry name" value="P-loop containing nucleotide triphosphate hydrolases"/>
    <property type="match status" value="1"/>
</dbReference>
<name>A0A1H1LV83_9CORY</name>
<dbReference type="EMBL" id="LT629765">
    <property type="protein sequence ID" value="SDR78431.1"/>
    <property type="molecule type" value="Genomic_DNA"/>
</dbReference>
<evidence type="ECO:0000256" key="4">
    <source>
        <dbReference type="ARBA" id="ARBA00022840"/>
    </source>
</evidence>
<keyword evidence="3" id="KW-0547">Nucleotide-binding</keyword>
<proteinExistence type="inferred from homology"/>
<dbReference type="PROSITE" id="PS00211">
    <property type="entry name" value="ABC_TRANSPORTER_1"/>
    <property type="match status" value="1"/>
</dbReference>
<evidence type="ECO:0000313" key="6">
    <source>
        <dbReference type="EMBL" id="SDR78431.1"/>
    </source>
</evidence>
<dbReference type="STRING" id="1203190.GCA_000312345_00425"/>
<dbReference type="InterPro" id="IPR003439">
    <property type="entry name" value="ABC_transporter-like_ATP-bd"/>
</dbReference>
<keyword evidence="7" id="KW-1185">Reference proteome</keyword>
<dbReference type="SUPFAM" id="SSF52540">
    <property type="entry name" value="P-loop containing nucleoside triphosphate hydrolases"/>
    <property type="match status" value="1"/>
</dbReference>
<feature type="domain" description="ABC transporter" evidence="5">
    <location>
        <begin position="5"/>
        <end position="219"/>
    </location>
</feature>
<protein>
    <submittedName>
        <fullName evidence="6">ABC transporter</fullName>
    </submittedName>
</protein>
<keyword evidence="2" id="KW-0813">Transport</keyword>
<organism evidence="6 7">
    <name type="scientific">Corynebacterium timonense</name>
    <dbReference type="NCBI Taxonomy" id="441500"/>
    <lineage>
        <taxon>Bacteria</taxon>
        <taxon>Bacillati</taxon>
        <taxon>Actinomycetota</taxon>
        <taxon>Actinomycetes</taxon>
        <taxon>Mycobacteriales</taxon>
        <taxon>Corynebacteriaceae</taxon>
        <taxon>Corynebacterium</taxon>
    </lineage>
</organism>
<evidence type="ECO:0000256" key="1">
    <source>
        <dbReference type="ARBA" id="ARBA00005417"/>
    </source>
</evidence>
<dbReference type="OrthoDB" id="9804819at2"/>
<sequence length="282" mass="29893">MNGRIVTSDLSVGWSSDSTVLRDISLDMGVGVHCVVGPNGSGKTTLMRTLAGIIPALGGDLQVTGTVGYMSHRPGIYSQLSVEENLRQWAGILSPSDPSSFDVLIEEFRLDDIRGRSASELSQGQRQRLGLARAFLGDPDVIFIDEPTAGMDPSMKHVAHNVIESAGEHSCVVMSSHDVLEVSGIATDIVHISASAQVTQDSAANVAASQRRAIRLAVDASQSSTAMDLLAGANPSLGSSGWITVELSPEFSLSKIVAQLESNDVSIKAIDDLEVLRGYYKE</sequence>
<dbReference type="PANTHER" id="PTHR43335">
    <property type="entry name" value="ABC TRANSPORTER, ATP-BINDING PROTEIN"/>
    <property type="match status" value="1"/>
</dbReference>
<accession>A0A1H1LV83</accession>
<dbReference type="PANTHER" id="PTHR43335:SF3">
    <property type="entry name" value="ABC TRANSPORTER"/>
    <property type="match status" value="1"/>
</dbReference>
<dbReference type="InterPro" id="IPR027417">
    <property type="entry name" value="P-loop_NTPase"/>
</dbReference>
<dbReference type="SMART" id="SM00382">
    <property type="entry name" value="AAA"/>
    <property type="match status" value="1"/>
</dbReference>
<dbReference type="InterPro" id="IPR017871">
    <property type="entry name" value="ABC_transporter-like_CS"/>
</dbReference>
<dbReference type="GO" id="GO:0016887">
    <property type="term" value="F:ATP hydrolysis activity"/>
    <property type="evidence" value="ECO:0007669"/>
    <property type="project" value="InterPro"/>
</dbReference>
<dbReference type="Proteomes" id="UP000182237">
    <property type="component" value="Chromosome I"/>
</dbReference>
<gene>
    <name evidence="6" type="ORF">SAMN04488539_0346</name>
</gene>
<evidence type="ECO:0000259" key="5">
    <source>
        <dbReference type="PROSITE" id="PS50893"/>
    </source>
</evidence>
<dbReference type="AlphaFoldDB" id="A0A1H1LV83"/>
<dbReference type="Pfam" id="PF00005">
    <property type="entry name" value="ABC_tran"/>
    <property type="match status" value="1"/>
</dbReference>
<evidence type="ECO:0000256" key="2">
    <source>
        <dbReference type="ARBA" id="ARBA00022448"/>
    </source>
</evidence>
<reference evidence="6 7" key="1">
    <citation type="submission" date="2016-10" db="EMBL/GenBank/DDBJ databases">
        <authorList>
            <person name="de Groot N.N."/>
        </authorList>
    </citation>
    <scope>NUCLEOTIDE SEQUENCE [LARGE SCALE GENOMIC DNA]</scope>
    <source>
        <strain evidence="6 7">DSM 45434</strain>
    </source>
</reference>
<dbReference type="GO" id="GO:0005524">
    <property type="term" value="F:ATP binding"/>
    <property type="evidence" value="ECO:0007669"/>
    <property type="project" value="UniProtKB-KW"/>
</dbReference>
<dbReference type="PROSITE" id="PS50893">
    <property type="entry name" value="ABC_TRANSPORTER_2"/>
    <property type="match status" value="1"/>
</dbReference>
<evidence type="ECO:0000256" key="3">
    <source>
        <dbReference type="ARBA" id="ARBA00022741"/>
    </source>
</evidence>
<keyword evidence="4" id="KW-0067">ATP-binding</keyword>
<dbReference type="InterPro" id="IPR003593">
    <property type="entry name" value="AAA+_ATPase"/>
</dbReference>